<dbReference type="Pfam" id="PF08281">
    <property type="entry name" value="Sigma70_r4_2"/>
    <property type="match status" value="1"/>
</dbReference>
<dbReference type="PANTHER" id="PTHR43133:SF51">
    <property type="entry name" value="RNA POLYMERASE SIGMA FACTOR"/>
    <property type="match status" value="1"/>
</dbReference>
<accession>A0A1G2U4W4</accession>
<dbReference type="InterPro" id="IPR013325">
    <property type="entry name" value="RNA_pol_sigma_r2"/>
</dbReference>
<proteinExistence type="inferred from homology"/>
<dbReference type="GO" id="GO:0016987">
    <property type="term" value="F:sigma factor activity"/>
    <property type="evidence" value="ECO:0007669"/>
    <property type="project" value="UniProtKB-KW"/>
</dbReference>
<dbReference type="Proteomes" id="UP000179283">
    <property type="component" value="Unassembled WGS sequence"/>
</dbReference>
<keyword evidence="4" id="KW-0804">Transcription</keyword>
<dbReference type="PANTHER" id="PTHR43133">
    <property type="entry name" value="RNA POLYMERASE ECF-TYPE SIGMA FACTO"/>
    <property type="match status" value="1"/>
</dbReference>
<keyword evidence="3" id="KW-0731">Sigma factor</keyword>
<feature type="domain" description="RNA polymerase sigma factor 70 region 4 type 2" evidence="6">
    <location>
        <begin position="143"/>
        <end position="192"/>
    </location>
</feature>
<dbReference type="CDD" id="cd06171">
    <property type="entry name" value="Sigma70_r4"/>
    <property type="match status" value="1"/>
</dbReference>
<dbReference type="EMBL" id="MHWD01000008">
    <property type="protein sequence ID" value="OHB04544.1"/>
    <property type="molecule type" value="Genomic_DNA"/>
</dbReference>
<dbReference type="Gene3D" id="1.10.1740.10">
    <property type="match status" value="1"/>
</dbReference>
<keyword evidence="2" id="KW-0805">Transcription regulation</keyword>
<dbReference type="SUPFAM" id="SSF88659">
    <property type="entry name" value="Sigma3 and sigma4 domains of RNA polymerase sigma factors"/>
    <property type="match status" value="1"/>
</dbReference>
<dbReference type="AlphaFoldDB" id="A0A1G2U4W4"/>
<evidence type="ECO:0000259" key="6">
    <source>
        <dbReference type="Pfam" id="PF08281"/>
    </source>
</evidence>
<dbReference type="InterPro" id="IPR039425">
    <property type="entry name" value="RNA_pol_sigma-70-like"/>
</dbReference>
<name>A0A1G2U4W4_9BACT</name>
<evidence type="ECO:0000256" key="2">
    <source>
        <dbReference type="ARBA" id="ARBA00023015"/>
    </source>
</evidence>
<organism evidence="7 8">
    <name type="scientific">Candidatus Zambryskibacteria bacterium RIFCSPLOWO2_01_FULL_43_17</name>
    <dbReference type="NCBI Taxonomy" id="1802760"/>
    <lineage>
        <taxon>Bacteria</taxon>
        <taxon>Candidatus Zambryskiibacteriota</taxon>
    </lineage>
</organism>
<evidence type="ECO:0000259" key="5">
    <source>
        <dbReference type="Pfam" id="PF04542"/>
    </source>
</evidence>
<dbReference type="InterPro" id="IPR007627">
    <property type="entry name" value="RNA_pol_sigma70_r2"/>
</dbReference>
<protein>
    <recommendedName>
        <fullName evidence="9">RNA polymerase subunit sigma-24</fullName>
    </recommendedName>
</protein>
<dbReference type="InterPro" id="IPR036388">
    <property type="entry name" value="WH-like_DNA-bd_sf"/>
</dbReference>
<dbReference type="Gene3D" id="1.10.10.10">
    <property type="entry name" value="Winged helix-like DNA-binding domain superfamily/Winged helix DNA-binding domain"/>
    <property type="match status" value="1"/>
</dbReference>
<sequence>MTSNGQVRVSNASDVEVIGAILGGDERAFNVLVRRYEHHLLHFVARMTGDQQVAEDLVQETFFRVYRNLDQFDTSRSFSAWVYAIASNLGKNEIRIRNNRPIVLFQAIDEAKDIFGFRSSSVEFGDERMRPDRLFELREMRSLVEEAILHITIPRREVFVLREVEGKDYLEIAKAIEAPLGTVKSRLFRAREEFKEFIRPYLH</sequence>
<comment type="caution">
    <text evidence="7">The sequence shown here is derived from an EMBL/GenBank/DDBJ whole genome shotgun (WGS) entry which is preliminary data.</text>
</comment>
<dbReference type="SUPFAM" id="SSF88946">
    <property type="entry name" value="Sigma2 domain of RNA polymerase sigma factors"/>
    <property type="match status" value="1"/>
</dbReference>
<evidence type="ECO:0000313" key="7">
    <source>
        <dbReference type="EMBL" id="OHB04544.1"/>
    </source>
</evidence>
<feature type="domain" description="RNA polymerase sigma-70 region 2" evidence="5">
    <location>
        <begin position="32"/>
        <end position="96"/>
    </location>
</feature>
<evidence type="ECO:0008006" key="9">
    <source>
        <dbReference type="Google" id="ProtNLM"/>
    </source>
</evidence>
<comment type="similarity">
    <text evidence="1">Belongs to the sigma-70 factor family. ECF subfamily.</text>
</comment>
<dbReference type="NCBIfam" id="TIGR02937">
    <property type="entry name" value="sigma70-ECF"/>
    <property type="match status" value="1"/>
</dbReference>
<dbReference type="Pfam" id="PF04542">
    <property type="entry name" value="Sigma70_r2"/>
    <property type="match status" value="1"/>
</dbReference>
<dbReference type="InterPro" id="IPR013324">
    <property type="entry name" value="RNA_pol_sigma_r3/r4-like"/>
</dbReference>
<evidence type="ECO:0000256" key="1">
    <source>
        <dbReference type="ARBA" id="ARBA00010641"/>
    </source>
</evidence>
<evidence type="ECO:0000313" key="8">
    <source>
        <dbReference type="Proteomes" id="UP000179283"/>
    </source>
</evidence>
<dbReference type="GO" id="GO:0003677">
    <property type="term" value="F:DNA binding"/>
    <property type="evidence" value="ECO:0007669"/>
    <property type="project" value="InterPro"/>
</dbReference>
<evidence type="ECO:0000256" key="4">
    <source>
        <dbReference type="ARBA" id="ARBA00023163"/>
    </source>
</evidence>
<dbReference type="InterPro" id="IPR014284">
    <property type="entry name" value="RNA_pol_sigma-70_dom"/>
</dbReference>
<dbReference type="GO" id="GO:0006352">
    <property type="term" value="P:DNA-templated transcription initiation"/>
    <property type="evidence" value="ECO:0007669"/>
    <property type="project" value="InterPro"/>
</dbReference>
<reference evidence="7 8" key="1">
    <citation type="journal article" date="2016" name="Nat. Commun.">
        <title>Thousands of microbial genomes shed light on interconnected biogeochemical processes in an aquifer system.</title>
        <authorList>
            <person name="Anantharaman K."/>
            <person name="Brown C.T."/>
            <person name="Hug L.A."/>
            <person name="Sharon I."/>
            <person name="Castelle C.J."/>
            <person name="Probst A.J."/>
            <person name="Thomas B.C."/>
            <person name="Singh A."/>
            <person name="Wilkins M.J."/>
            <person name="Karaoz U."/>
            <person name="Brodie E.L."/>
            <person name="Williams K.H."/>
            <person name="Hubbard S.S."/>
            <person name="Banfield J.F."/>
        </authorList>
    </citation>
    <scope>NUCLEOTIDE SEQUENCE [LARGE SCALE GENOMIC DNA]</scope>
</reference>
<evidence type="ECO:0000256" key="3">
    <source>
        <dbReference type="ARBA" id="ARBA00023082"/>
    </source>
</evidence>
<dbReference type="InterPro" id="IPR013249">
    <property type="entry name" value="RNA_pol_sigma70_r4_t2"/>
</dbReference>
<gene>
    <name evidence="7" type="ORF">A2920_01195</name>
</gene>